<evidence type="ECO:0000256" key="3">
    <source>
        <dbReference type="ARBA" id="ARBA00022490"/>
    </source>
</evidence>
<proteinExistence type="predicted"/>
<dbReference type="InterPro" id="IPR000504">
    <property type="entry name" value="RRM_dom"/>
</dbReference>
<dbReference type="AlphaFoldDB" id="A0A8K0GX53"/>
<evidence type="ECO:0000256" key="4">
    <source>
        <dbReference type="ARBA" id="ARBA00022884"/>
    </source>
</evidence>
<dbReference type="PROSITE" id="PS50102">
    <property type="entry name" value="RRM"/>
    <property type="match status" value="1"/>
</dbReference>
<evidence type="ECO:0000256" key="1">
    <source>
        <dbReference type="ARBA" id="ARBA00004123"/>
    </source>
</evidence>
<dbReference type="EMBL" id="VOIH02000007">
    <property type="protein sequence ID" value="KAF3441984.1"/>
    <property type="molecule type" value="Genomic_DNA"/>
</dbReference>
<protein>
    <recommendedName>
        <fullName evidence="7">RRM domain-containing protein</fullName>
    </recommendedName>
</protein>
<evidence type="ECO:0000256" key="6">
    <source>
        <dbReference type="PROSITE-ProRule" id="PRU00176"/>
    </source>
</evidence>
<name>A0A8K0GX53_9ROSA</name>
<sequence length="137" mass="15347">MMRKECYYYDDVSMDETESDADPTGINALANPNRSFAADDRRSNLCHPLRSVEGWTLLVTGVHEEAQEDDLLNIFGEYGEVKSLHLNVDHRTGYIKGYALIEYDNFGEAQTAISAMNGMGLFGQIISVDWVFTTAPN</sequence>
<keyword evidence="4 6" id="KW-0694">RNA-binding</keyword>
<evidence type="ECO:0000313" key="9">
    <source>
        <dbReference type="Proteomes" id="UP000796880"/>
    </source>
</evidence>
<dbReference type="Proteomes" id="UP000796880">
    <property type="component" value="Unassembled WGS sequence"/>
</dbReference>
<dbReference type="SUPFAM" id="SSF54928">
    <property type="entry name" value="RNA-binding domain, RBD"/>
    <property type="match status" value="1"/>
</dbReference>
<evidence type="ECO:0000313" key="8">
    <source>
        <dbReference type="EMBL" id="KAF3441984.1"/>
    </source>
</evidence>
<dbReference type="Pfam" id="PF00076">
    <property type="entry name" value="RRM_1"/>
    <property type="match status" value="1"/>
</dbReference>
<dbReference type="GO" id="GO:0005634">
    <property type="term" value="C:nucleus"/>
    <property type="evidence" value="ECO:0007669"/>
    <property type="project" value="UniProtKB-SubCell"/>
</dbReference>
<dbReference type="OrthoDB" id="1152363at2759"/>
<dbReference type="InterPro" id="IPR008111">
    <property type="entry name" value="RNA-bd_8"/>
</dbReference>
<evidence type="ECO:0000259" key="7">
    <source>
        <dbReference type="PROSITE" id="PS50102"/>
    </source>
</evidence>
<dbReference type="Gene3D" id="3.30.70.330">
    <property type="match status" value="1"/>
</dbReference>
<keyword evidence="5" id="KW-0539">Nucleus</keyword>
<evidence type="ECO:0000256" key="5">
    <source>
        <dbReference type="ARBA" id="ARBA00023242"/>
    </source>
</evidence>
<dbReference type="InterPro" id="IPR035979">
    <property type="entry name" value="RBD_domain_sf"/>
</dbReference>
<dbReference type="PRINTS" id="PR01738">
    <property type="entry name" value="RNABINDINGM8"/>
</dbReference>
<dbReference type="PANTHER" id="PTHR45894">
    <property type="entry name" value="RNA-BINDING PROTEIN 8A"/>
    <property type="match status" value="1"/>
</dbReference>
<accession>A0A8K0GX53</accession>
<keyword evidence="3" id="KW-0963">Cytoplasm</keyword>
<reference evidence="8" key="1">
    <citation type="submission" date="2020-03" db="EMBL/GenBank/DDBJ databases">
        <title>A high-quality chromosome-level genome assembly of a woody plant with both climbing and erect habits, Rhamnella rubrinervis.</title>
        <authorList>
            <person name="Lu Z."/>
            <person name="Yang Y."/>
            <person name="Zhu X."/>
            <person name="Sun Y."/>
        </authorList>
    </citation>
    <scope>NUCLEOTIDE SEQUENCE</scope>
    <source>
        <strain evidence="8">BYM</strain>
        <tissue evidence="8">Leaf</tissue>
    </source>
</reference>
<keyword evidence="9" id="KW-1185">Reference proteome</keyword>
<dbReference type="CDD" id="cd12324">
    <property type="entry name" value="RRM_RBM8"/>
    <property type="match status" value="1"/>
</dbReference>
<dbReference type="GO" id="GO:0005737">
    <property type="term" value="C:cytoplasm"/>
    <property type="evidence" value="ECO:0007669"/>
    <property type="project" value="UniProtKB-SubCell"/>
</dbReference>
<dbReference type="InterPro" id="IPR012677">
    <property type="entry name" value="Nucleotide-bd_a/b_plait_sf"/>
</dbReference>
<evidence type="ECO:0000256" key="2">
    <source>
        <dbReference type="ARBA" id="ARBA00004496"/>
    </source>
</evidence>
<gene>
    <name evidence="8" type="ORF">FNV43_RR15900</name>
</gene>
<dbReference type="SMART" id="SM00360">
    <property type="entry name" value="RRM"/>
    <property type="match status" value="1"/>
</dbReference>
<dbReference type="GO" id="GO:0006396">
    <property type="term" value="P:RNA processing"/>
    <property type="evidence" value="ECO:0007669"/>
    <property type="project" value="InterPro"/>
</dbReference>
<comment type="caution">
    <text evidence="8">The sequence shown here is derived from an EMBL/GenBank/DDBJ whole genome shotgun (WGS) entry which is preliminary data.</text>
</comment>
<organism evidence="8 9">
    <name type="scientific">Rhamnella rubrinervis</name>
    <dbReference type="NCBI Taxonomy" id="2594499"/>
    <lineage>
        <taxon>Eukaryota</taxon>
        <taxon>Viridiplantae</taxon>
        <taxon>Streptophyta</taxon>
        <taxon>Embryophyta</taxon>
        <taxon>Tracheophyta</taxon>
        <taxon>Spermatophyta</taxon>
        <taxon>Magnoliopsida</taxon>
        <taxon>eudicotyledons</taxon>
        <taxon>Gunneridae</taxon>
        <taxon>Pentapetalae</taxon>
        <taxon>rosids</taxon>
        <taxon>fabids</taxon>
        <taxon>Rosales</taxon>
        <taxon>Rhamnaceae</taxon>
        <taxon>rhamnoid group</taxon>
        <taxon>Rhamneae</taxon>
        <taxon>Rhamnella</taxon>
    </lineage>
</organism>
<dbReference type="GO" id="GO:0003729">
    <property type="term" value="F:mRNA binding"/>
    <property type="evidence" value="ECO:0007669"/>
    <property type="project" value="InterPro"/>
</dbReference>
<feature type="domain" description="RRM" evidence="7">
    <location>
        <begin position="55"/>
        <end position="133"/>
    </location>
</feature>
<dbReference type="InterPro" id="IPR033744">
    <property type="entry name" value="RRM_RBM8"/>
</dbReference>
<comment type="subcellular location">
    <subcellularLocation>
        <location evidence="2">Cytoplasm</location>
    </subcellularLocation>
    <subcellularLocation>
        <location evidence="1">Nucleus</location>
    </subcellularLocation>
</comment>